<protein>
    <submittedName>
        <fullName evidence="2">Uncharacterized protein</fullName>
    </submittedName>
</protein>
<feature type="compositionally biased region" description="Polar residues" evidence="1">
    <location>
        <begin position="87"/>
        <end position="104"/>
    </location>
</feature>
<reference evidence="2 3" key="1">
    <citation type="submission" date="2020-05" db="EMBL/GenBank/DDBJ databases">
        <authorList>
            <person name="Campoy J."/>
            <person name="Schneeberger K."/>
            <person name="Spophaly S."/>
        </authorList>
    </citation>
    <scope>NUCLEOTIDE SEQUENCE [LARGE SCALE GENOMIC DNA]</scope>
    <source>
        <strain evidence="2">PruArmRojPasFocal</strain>
    </source>
</reference>
<evidence type="ECO:0000256" key="1">
    <source>
        <dbReference type="SAM" id="MobiDB-lite"/>
    </source>
</evidence>
<dbReference type="Proteomes" id="UP000507222">
    <property type="component" value="Unassembled WGS sequence"/>
</dbReference>
<accession>A0A6J5V807</accession>
<feature type="region of interest" description="Disordered" evidence="1">
    <location>
        <begin position="1"/>
        <end position="104"/>
    </location>
</feature>
<organism evidence="2 3">
    <name type="scientific">Prunus armeniaca</name>
    <name type="common">Apricot</name>
    <name type="synonym">Armeniaca vulgaris</name>
    <dbReference type="NCBI Taxonomy" id="36596"/>
    <lineage>
        <taxon>Eukaryota</taxon>
        <taxon>Viridiplantae</taxon>
        <taxon>Streptophyta</taxon>
        <taxon>Embryophyta</taxon>
        <taxon>Tracheophyta</taxon>
        <taxon>Spermatophyta</taxon>
        <taxon>Magnoliopsida</taxon>
        <taxon>eudicotyledons</taxon>
        <taxon>Gunneridae</taxon>
        <taxon>Pentapetalae</taxon>
        <taxon>rosids</taxon>
        <taxon>fabids</taxon>
        <taxon>Rosales</taxon>
        <taxon>Rosaceae</taxon>
        <taxon>Amygdaloideae</taxon>
        <taxon>Amygdaleae</taxon>
        <taxon>Prunus</taxon>
    </lineage>
</organism>
<evidence type="ECO:0000313" key="2">
    <source>
        <dbReference type="EMBL" id="CAB4283465.1"/>
    </source>
</evidence>
<gene>
    <name evidence="2" type="ORF">CURHAP_LOCUS38034</name>
</gene>
<proteinExistence type="predicted"/>
<feature type="compositionally biased region" description="Basic and acidic residues" evidence="1">
    <location>
        <begin position="10"/>
        <end position="21"/>
    </location>
</feature>
<dbReference type="AlphaFoldDB" id="A0A6J5V807"/>
<name>A0A6J5V807_PRUAR</name>
<sequence>MEPARGLGKKASEKAQRKKTENSNGAPNARNIPANSTKAKSRARNAIKKAALQSAVPVRITERSKQAGGCKSHRAPDLLAARLPGHGTNSGSRSTQRARGSAQR</sequence>
<dbReference type="EMBL" id="CAEKDK010000006">
    <property type="protein sequence ID" value="CAB4283465.1"/>
    <property type="molecule type" value="Genomic_DNA"/>
</dbReference>
<evidence type="ECO:0000313" key="3">
    <source>
        <dbReference type="Proteomes" id="UP000507222"/>
    </source>
</evidence>